<evidence type="ECO:0000313" key="1">
    <source>
        <dbReference type="EMBL" id="VVE14522.1"/>
    </source>
</evidence>
<dbReference type="Proteomes" id="UP000396788">
    <property type="component" value="Unassembled WGS sequence"/>
</dbReference>
<protein>
    <submittedName>
        <fullName evidence="1">Uncharacterized protein</fullName>
    </submittedName>
</protein>
<accession>A0A5E4VQC2</accession>
<organism evidence="1 2">
    <name type="scientific">Pandoraea cepalis</name>
    <dbReference type="NCBI Taxonomy" id="2508294"/>
    <lineage>
        <taxon>Bacteria</taxon>
        <taxon>Pseudomonadati</taxon>
        <taxon>Pseudomonadota</taxon>
        <taxon>Betaproteobacteria</taxon>
        <taxon>Burkholderiales</taxon>
        <taxon>Burkholderiaceae</taxon>
        <taxon>Pandoraea</taxon>
    </lineage>
</organism>
<gene>
    <name evidence="1" type="ORF">PCE31107_02818</name>
</gene>
<name>A0A5E4VQC2_9BURK</name>
<dbReference type="AlphaFoldDB" id="A0A5E4VQC2"/>
<sequence>MKTTLYSELSGRQLEQAYALCADPKTIDEYRFVIADDGMVVRRERSDGAEILVQVGNSLIRPSAVQAIESRSLSFGCDVFLATAGGQSEKVFVADLNPSEIAAKLRLA</sequence>
<dbReference type="RefSeq" id="WP_150609199.1">
    <property type="nucleotide sequence ID" value="NZ_CABPRY010000006.1"/>
</dbReference>
<reference evidence="1 2" key="1">
    <citation type="submission" date="2019-08" db="EMBL/GenBank/DDBJ databases">
        <authorList>
            <person name="Peeters C."/>
        </authorList>
    </citation>
    <scope>NUCLEOTIDE SEQUENCE [LARGE SCALE GENOMIC DNA]</scope>
    <source>
        <strain evidence="1 2">LMG 31107</strain>
    </source>
</reference>
<dbReference type="EMBL" id="CABPRY010000006">
    <property type="protein sequence ID" value="VVE14522.1"/>
    <property type="molecule type" value="Genomic_DNA"/>
</dbReference>
<evidence type="ECO:0000313" key="2">
    <source>
        <dbReference type="Proteomes" id="UP000396788"/>
    </source>
</evidence>
<proteinExistence type="predicted"/>